<dbReference type="InterPro" id="IPR045261">
    <property type="entry name" value="MORC_ATPase"/>
</dbReference>
<dbReference type="InterPro" id="IPR036890">
    <property type="entry name" value="HATPase_C_sf"/>
</dbReference>
<name>A0AAD5BM66_AMBAR</name>
<dbReference type="GO" id="GO:0016887">
    <property type="term" value="F:ATP hydrolysis activity"/>
    <property type="evidence" value="ECO:0007669"/>
    <property type="project" value="InterPro"/>
</dbReference>
<protein>
    <recommendedName>
        <fullName evidence="3">Morc S5 domain-containing protein</fullName>
    </recommendedName>
</protein>
<dbReference type="Proteomes" id="UP001206925">
    <property type="component" value="Unassembled WGS sequence"/>
</dbReference>
<evidence type="ECO:0000313" key="1">
    <source>
        <dbReference type="EMBL" id="KAI7725958.1"/>
    </source>
</evidence>
<gene>
    <name evidence="1" type="ORF">M8C21_000921</name>
</gene>
<dbReference type="GO" id="GO:0005634">
    <property type="term" value="C:nucleus"/>
    <property type="evidence" value="ECO:0007669"/>
    <property type="project" value="TreeGrafter"/>
</dbReference>
<accession>A0AAD5BM66</accession>
<sequence length="224" mass="25203">MVDKMLNPRDGSPALLIQDNGIGMDPEKLRKCMSFGFSDKSESSIGKCMNMVFSLCENGNGFKTSSMRLGADALVFTRALVDGTLTQSIGLLSYTFLTRSGYDRIVVPMVHYKFNFITGVFESLQTKSDRHSDLNLSVLLKWSPYSTEEELLKQFIDVGEHGTKIIIFNLWLNDDGKVELDFESDPEDIRLALVEKTKARDGSKMAITDNYLANRLQYSLRVSL</sequence>
<dbReference type="PANTHER" id="PTHR23336">
    <property type="entry name" value="ZINC FINGER CW-TYPE COILED-COIL DOMAIN PROTEIN 3"/>
    <property type="match status" value="1"/>
</dbReference>
<dbReference type="Pfam" id="PF13589">
    <property type="entry name" value="HATPase_c_3"/>
    <property type="match status" value="1"/>
</dbReference>
<dbReference type="SUPFAM" id="SSF55874">
    <property type="entry name" value="ATPase domain of HSP90 chaperone/DNA topoisomerase II/histidine kinase"/>
    <property type="match status" value="1"/>
</dbReference>
<organism evidence="1 2">
    <name type="scientific">Ambrosia artemisiifolia</name>
    <name type="common">Common ragweed</name>
    <dbReference type="NCBI Taxonomy" id="4212"/>
    <lineage>
        <taxon>Eukaryota</taxon>
        <taxon>Viridiplantae</taxon>
        <taxon>Streptophyta</taxon>
        <taxon>Embryophyta</taxon>
        <taxon>Tracheophyta</taxon>
        <taxon>Spermatophyta</taxon>
        <taxon>Magnoliopsida</taxon>
        <taxon>eudicotyledons</taxon>
        <taxon>Gunneridae</taxon>
        <taxon>Pentapetalae</taxon>
        <taxon>asterids</taxon>
        <taxon>campanulids</taxon>
        <taxon>Asterales</taxon>
        <taxon>Asteraceae</taxon>
        <taxon>Asteroideae</taxon>
        <taxon>Heliantheae alliance</taxon>
        <taxon>Heliantheae</taxon>
        <taxon>Ambrosia</taxon>
    </lineage>
</organism>
<proteinExistence type="predicted"/>
<feature type="non-terminal residue" evidence="1">
    <location>
        <position position="1"/>
    </location>
</feature>
<keyword evidence="2" id="KW-1185">Reference proteome</keyword>
<comment type="caution">
    <text evidence="1">The sequence shown here is derived from an EMBL/GenBank/DDBJ whole genome shotgun (WGS) entry which is preliminary data.</text>
</comment>
<dbReference type="AlphaFoldDB" id="A0AAD5BM66"/>
<evidence type="ECO:0000313" key="2">
    <source>
        <dbReference type="Proteomes" id="UP001206925"/>
    </source>
</evidence>
<reference evidence="1" key="1">
    <citation type="submission" date="2022-06" db="EMBL/GenBank/DDBJ databases">
        <title>Uncovering the hologenomic basis of an extraordinary plant invasion.</title>
        <authorList>
            <person name="Bieker V.C."/>
            <person name="Martin M.D."/>
            <person name="Gilbert T."/>
            <person name="Hodgins K."/>
            <person name="Battlay P."/>
            <person name="Petersen B."/>
            <person name="Wilson J."/>
        </authorList>
    </citation>
    <scope>NUCLEOTIDE SEQUENCE</scope>
    <source>
        <strain evidence="1">AA19_3_7</strain>
        <tissue evidence="1">Leaf</tissue>
    </source>
</reference>
<dbReference type="PANTHER" id="PTHR23336:SF44">
    <property type="entry name" value="PROTEIN MICRORCHIDIA 6"/>
    <property type="match status" value="1"/>
</dbReference>
<evidence type="ECO:0008006" key="3">
    <source>
        <dbReference type="Google" id="ProtNLM"/>
    </source>
</evidence>
<dbReference type="EMBL" id="JAMZMK010011807">
    <property type="protein sequence ID" value="KAI7725958.1"/>
    <property type="molecule type" value="Genomic_DNA"/>
</dbReference>